<dbReference type="EMBL" id="MZGX01000009">
    <property type="protein sequence ID" value="OPX44436.1"/>
    <property type="molecule type" value="Genomic_DNA"/>
</dbReference>
<evidence type="ECO:0000256" key="1">
    <source>
        <dbReference type="SAM" id="Phobius"/>
    </source>
</evidence>
<protein>
    <recommendedName>
        <fullName evidence="2">DUF4367 domain-containing protein</fullName>
    </recommendedName>
</protein>
<dbReference type="RefSeq" id="WP_080064179.1">
    <property type="nucleotide sequence ID" value="NZ_MZGX01000009.1"/>
</dbReference>
<organism evidence="3 4">
    <name type="scientific">Ruminiclostridium hungatei</name>
    <name type="common">Clostridium hungatei</name>
    <dbReference type="NCBI Taxonomy" id="48256"/>
    <lineage>
        <taxon>Bacteria</taxon>
        <taxon>Bacillati</taxon>
        <taxon>Bacillota</taxon>
        <taxon>Clostridia</taxon>
        <taxon>Eubacteriales</taxon>
        <taxon>Oscillospiraceae</taxon>
        <taxon>Ruminiclostridium</taxon>
    </lineage>
</organism>
<feature type="domain" description="DUF4367" evidence="2">
    <location>
        <begin position="127"/>
        <end position="242"/>
    </location>
</feature>
<dbReference type="InterPro" id="IPR025377">
    <property type="entry name" value="DUF4367"/>
</dbReference>
<evidence type="ECO:0000259" key="2">
    <source>
        <dbReference type="Pfam" id="PF14285"/>
    </source>
</evidence>
<comment type="caution">
    <text evidence="3">The sequence shown here is derived from an EMBL/GenBank/DDBJ whole genome shotgun (WGS) entry which is preliminary data.</text>
</comment>
<accession>A0A1V4SLQ6</accession>
<name>A0A1V4SLQ6_RUMHU</name>
<dbReference type="AlphaFoldDB" id="A0A1V4SLQ6"/>
<keyword evidence="1" id="KW-1133">Transmembrane helix</keyword>
<evidence type="ECO:0000313" key="4">
    <source>
        <dbReference type="Proteomes" id="UP000191554"/>
    </source>
</evidence>
<keyword evidence="4" id="KW-1185">Reference proteome</keyword>
<gene>
    <name evidence="3" type="ORF">CLHUN_17350</name>
</gene>
<proteinExistence type="predicted"/>
<sequence>MDELKDFKDISHRIMDGITVTPGLKERTLEKCRKNNSLKPVVGILVPAACVVLAVAALGTMDWLGGNKAGMPDSSPEATIMMEAARGTDVSPQDSGGDMLKSARQGETVGFGSLAQAGKAFGGNFLQPGYIPGGFKLTAAEGFIEDKDNTTGIVLTYQNEKYSFQITEEKTGQENQAKQQKELQGYRTIEINGTPAYVKAVGAAGEGGGGPASEIRWYGSETLYSVAGQLEEAEVIKIAEAMRGR</sequence>
<keyword evidence="1" id="KW-0472">Membrane</keyword>
<dbReference type="Pfam" id="PF14285">
    <property type="entry name" value="DUF4367"/>
    <property type="match status" value="1"/>
</dbReference>
<dbReference type="Proteomes" id="UP000191554">
    <property type="component" value="Unassembled WGS sequence"/>
</dbReference>
<feature type="transmembrane region" description="Helical" evidence="1">
    <location>
        <begin position="41"/>
        <end position="64"/>
    </location>
</feature>
<dbReference type="STRING" id="48256.CLHUN_17350"/>
<keyword evidence="1" id="KW-0812">Transmembrane</keyword>
<dbReference type="OrthoDB" id="1937349at2"/>
<evidence type="ECO:0000313" key="3">
    <source>
        <dbReference type="EMBL" id="OPX44436.1"/>
    </source>
</evidence>
<reference evidence="3 4" key="1">
    <citation type="submission" date="2017-03" db="EMBL/GenBank/DDBJ databases">
        <title>Genome sequence of Clostridium hungatei DSM 14427.</title>
        <authorList>
            <person name="Poehlein A."/>
            <person name="Daniel R."/>
        </authorList>
    </citation>
    <scope>NUCLEOTIDE SEQUENCE [LARGE SCALE GENOMIC DNA]</scope>
    <source>
        <strain evidence="3 4">DSM 14427</strain>
    </source>
</reference>